<keyword evidence="9" id="KW-0249">Electron transport</keyword>
<keyword evidence="4 9" id="KW-0813">Transport</keyword>
<accession>A0A0F6Q187</accession>
<evidence type="ECO:0000256" key="6">
    <source>
        <dbReference type="ARBA" id="ARBA00022989"/>
    </source>
</evidence>
<organism evidence="10">
    <name type="scientific">Gnathostomula paradoxa</name>
    <dbReference type="NCBI Taxonomy" id="66783"/>
    <lineage>
        <taxon>Eukaryota</taxon>
        <taxon>Metazoa</taxon>
        <taxon>Spiralia</taxon>
        <taxon>Gnathifera</taxon>
        <taxon>Gnathostomulida</taxon>
        <taxon>Bursovaginoidea</taxon>
        <taxon>Gnathostomulidae</taxon>
        <taxon>Gnathostomula</taxon>
    </lineage>
</organism>
<dbReference type="InterPro" id="IPR038430">
    <property type="entry name" value="NDAH_ubi_oxred_su3_sf"/>
</dbReference>
<feature type="transmembrane region" description="Helical" evidence="9">
    <location>
        <begin position="88"/>
        <end position="107"/>
    </location>
</feature>
<evidence type="ECO:0000256" key="3">
    <source>
        <dbReference type="ARBA" id="ARBA00021007"/>
    </source>
</evidence>
<gene>
    <name evidence="10" type="primary">nad3</name>
</gene>
<evidence type="ECO:0000256" key="5">
    <source>
        <dbReference type="ARBA" id="ARBA00022692"/>
    </source>
</evidence>
<dbReference type="PANTHER" id="PTHR11058">
    <property type="entry name" value="NADH-UBIQUINONE OXIDOREDUCTASE CHAIN 3"/>
    <property type="match status" value="1"/>
</dbReference>
<keyword evidence="9" id="KW-0830">Ubiquinone</keyword>
<comment type="similarity">
    <text evidence="2 9">Belongs to the complex I subunit 3 family.</text>
</comment>
<dbReference type="EMBL" id="KP965861">
    <property type="protein sequence ID" value="AKD00039.1"/>
    <property type="molecule type" value="Genomic_DNA"/>
</dbReference>
<keyword evidence="7 9" id="KW-0472">Membrane</keyword>
<feature type="transmembrane region" description="Helical" evidence="9">
    <location>
        <begin position="60"/>
        <end position="82"/>
    </location>
</feature>
<dbReference type="Gene3D" id="1.20.58.1610">
    <property type="entry name" value="NADH:ubiquinone/plastoquinone oxidoreductase, chain 3"/>
    <property type="match status" value="1"/>
</dbReference>
<dbReference type="Pfam" id="PF00507">
    <property type="entry name" value="Oxidored_q4"/>
    <property type="match status" value="1"/>
</dbReference>
<keyword evidence="9" id="KW-0679">Respiratory chain</keyword>
<dbReference type="GO" id="GO:0030964">
    <property type="term" value="C:NADH dehydrogenase complex"/>
    <property type="evidence" value="ECO:0007669"/>
    <property type="project" value="TreeGrafter"/>
</dbReference>
<sequence>MNKYQMIFLQSLILIAIVLLLFLIIMISNVKLHYPSEKMSMFECGLDIFNKFSKNLSFRFFFVAMLFLIFDLEIILIIPFSWQALSTSYLASSLLFITITMAFFTLLSKEMMFSSFIWFKE</sequence>
<evidence type="ECO:0000256" key="8">
    <source>
        <dbReference type="ARBA" id="ARBA00049551"/>
    </source>
</evidence>
<feature type="transmembrane region" description="Helical" evidence="9">
    <location>
        <begin position="6"/>
        <end position="30"/>
    </location>
</feature>
<comment type="subcellular location">
    <subcellularLocation>
        <location evidence="1">Membrane</location>
    </subcellularLocation>
    <subcellularLocation>
        <location evidence="9">Mitochondrion membrane</location>
        <topology evidence="9">Multi-pass membrane protein</topology>
    </subcellularLocation>
</comment>
<protein>
    <recommendedName>
        <fullName evidence="3 9">NADH-ubiquinone oxidoreductase chain 3</fullName>
        <ecNumber evidence="9">7.1.1.2</ecNumber>
    </recommendedName>
</protein>
<dbReference type="AlphaFoldDB" id="A0A0F6Q187"/>
<evidence type="ECO:0000256" key="7">
    <source>
        <dbReference type="ARBA" id="ARBA00023136"/>
    </source>
</evidence>
<evidence type="ECO:0000256" key="2">
    <source>
        <dbReference type="ARBA" id="ARBA00008472"/>
    </source>
</evidence>
<dbReference type="GO" id="GO:0008137">
    <property type="term" value="F:NADH dehydrogenase (ubiquinone) activity"/>
    <property type="evidence" value="ECO:0007669"/>
    <property type="project" value="UniProtKB-UniRule"/>
</dbReference>
<proteinExistence type="inferred from homology"/>
<evidence type="ECO:0000313" key="10">
    <source>
        <dbReference type="EMBL" id="AKD00039.1"/>
    </source>
</evidence>
<comment type="catalytic activity">
    <reaction evidence="8 9">
        <text>a ubiquinone + NADH + 5 H(+)(in) = a ubiquinol + NAD(+) + 4 H(+)(out)</text>
        <dbReference type="Rhea" id="RHEA:29091"/>
        <dbReference type="Rhea" id="RHEA-COMP:9565"/>
        <dbReference type="Rhea" id="RHEA-COMP:9566"/>
        <dbReference type="ChEBI" id="CHEBI:15378"/>
        <dbReference type="ChEBI" id="CHEBI:16389"/>
        <dbReference type="ChEBI" id="CHEBI:17976"/>
        <dbReference type="ChEBI" id="CHEBI:57540"/>
        <dbReference type="ChEBI" id="CHEBI:57945"/>
        <dbReference type="EC" id="7.1.1.2"/>
    </reaction>
</comment>
<keyword evidence="9" id="KW-1278">Translocase</keyword>
<keyword evidence="9" id="KW-0520">NAD</keyword>
<dbReference type="EC" id="7.1.1.2" evidence="9"/>
<dbReference type="GO" id="GO:0031966">
    <property type="term" value="C:mitochondrial membrane"/>
    <property type="evidence" value="ECO:0007669"/>
    <property type="project" value="UniProtKB-SubCell"/>
</dbReference>
<geneLocation type="mitochondrion" evidence="10"/>
<evidence type="ECO:0000256" key="4">
    <source>
        <dbReference type="ARBA" id="ARBA00022448"/>
    </source>
</evidence>
<evidence type="ECO:0000256" key="1">
    <source>
        <dbReference type="ARBA" id="ARBA00004370"/>
    </source>
</evidence>
<comment type="function">
    <text evidence="9">Core subunit of the mitochondrial membrane respiratory chain NADH dehydrogenase (Complex I) which catalyzes electron transfer from NADH through the respiratory chain, using ubiquinone as an electron acceptor. Essential for the catalytic activity of complex I.</text>
</comment>
<dbReference type="InterPro" id="IPR000440">
    <property type="entry name" value="NADH_UbQ/plastoQ_OxRdtase_su3"/>
</dbReference>
<evidence type="ECO:0000256" key="9">
    <source>
        <dbReference type="RuleBase" id="RU003640"/>
    </source>
</evidence>
<dbReference type="PANTHER" id="PTHR11058:SF9">
    <property type="entry name" value="NADH-UBIQUINONE OXIDOREDUCTASE CHAIN 3"/>
    <property type="match status" value="1"/>
</dbReference>
<keyword evidence="6 9" id="KW-1133">Transmembrane helix</keyword>
<keyword evidence="9 10" id="KW-0496">Mitochondrion</keyword>
<name>A0A0F6Q187_9BILA</name>
<keyword evidence="5 9" id="KW-0812">Transmembrane</keyword>
<reference evidence="10" key="1">
    <citation type="journal article" date="2015" name="Mol. Phylogenet. Evol.">
        <title>Elucidating the phylogenetic position of Gnathostomulida and first mitochondrial genomes of Gnathostomulida, Gastrotricha and Polycladida (Platyhelminthes).</title>
        <authorList>
            <person name="Golombek A."/>
            <person name="Tobergte S."/>
            <person name="Struck T.H."/>
        </authorList>
    </citation>
    <scope>NUCLEOTIDE SEQUENCE</scope>
</reference>